<feature type="region of interest" description="Disordered" evidence="1">
    <location>
        <begin position="65"/>
        <end position="107"/>
    </location>
</feature>
<feature type="non-terminal residue" evidence="2">
    <location>
        <position position="390"/>
    </location>
</feature>
<feature type="compositionally biased region" description="Low complexity" evidence="1">
    <location>
        <begin position="379"/>
        <end position="390"/>
    </location>
</feature>
<keyword evidence="3" id="KW-1185">Reference proteome</keyword>
<accession>A0ABD3MYN7</accession>
<reference evidence="2 3" key="1">
    <citation type="submission" date="2024-10" db="EMBL/GenBank/DDBJ databases">
        <title>Updated reference genomes for cyclostephanoid diatoms.</title>
        <authorList>
            <person name="Roberts W.R."/>
            <person name="Alverson A.J."/>
        </authorList>
    </citation>
    <scope>NUCLEOTIDE SEQUENCE [LARGE SCALE GENOMIC DNA]</scope>
    <source>
        <strain evidence="2 3">AJA010-31</strain>
    </source>
</reference>
<proteinExistence type="predicted"/>
<dbReference type="AlphaFoldDB" id="A0ABD3MYN7"/>
<protein>
    <submittedName>
        <fullName evidence="2">Uncharacterized protein</fullName>
    </submittedName>
</protein>
<evidence type="ECO:0000256" key="1">
    <source>
        <dbReference type="SAM" id="MobiDB-lite"/>
    </source>
</evidence>
<sequence length="390" mass="43374">MMSAPSKTKCLHFLLRFELKRCIVLPRLRVNTARHASSMRHGSGSSSIDRSRSRLCTRHPLRKNPIATNRHHHSTAPIASRSMQPPRHRFFTTGTSNQPGLASPASTPSIESLQAQLSSLQADIQKLTYTIHQSHSSLNQTQQLARRAEARAYIIEQKLQDIQSHVVKIPPSLKSLEGIANTIGERVETKLRNVLPRHMKDTIINDGKKILNNKYTLWTLIAAGLLFYQYRSRMYQRTSEEVANVASLTLQQESLRKTIQETLTTVANSPETLESLSLLFQRLIREEKTEQHLIDLIVRALNSEGVKLAALQLLNLCFQNDALQRQGGEFLKVAASTAVLDETVQKNVGVGIQQALKNVVTLNVLPWGRKSGGGGSGGDSTKSNSGQEEV</sequence>
<feature type="region of interest" description="Disordered" evidence="1">
    <location>
        <begin position="370"/>
        <end position="390"/>
    </location>
</feature>
<gene>
    <name evidence="2" type="ORF">ACHAWO_008608</name>
</gene>
<organism evidence="2 3">
    <name type="scientific">Cyclotella atomus</name>
    <dbReference type="NCBI Taxonomy" id="382360"/>
    <lineage>
        <taxon>Eukaryota</taxon>
        <taxon>Sar</taxon>
        <taxon>Stramenopiles</taxon>
        <taxon>Ochrophyta</taxon>
        <taxon>Bacillariophyta</taxon>
        <taxon>Coscinodiscophyceae</taxon>
        <taxon>Thalassiosirophycidae</taxon>
        <taxon>Stephanodiscales</taxon>
        <taxon>Stephanodiscaceae</taxon>
        <taxon>Cyclotella</taxon>
    </lineage>
</organism>
<comment type="caution">
    <text evidence="2">The sequence shown here is derived from an EMBL/GenBank/DDBJ whole genome shotgun (WGS) entry which is preliminary data.</text>
</comment>
<dbReference type="Proteomes" id="UP001530400">
    <property type="component" value="Unassembled WGS sequence"/>
</dbReference>
<feature type="compositionally biased region" description="Polar residues" evidence="1">
    <location>
        <begin position="92"/>
        <end position="107"/>
    </location>
</feature>
<dbReference type="EMBL" id="JALLPJ020001346">
    <property type="protein sequence ID" value="KAL3768479.1"/>
    <property type="molecule type" value="Genomic_DNA"/>
</dbReference>
<name>A0ABD3MYN7_9STRA</name>
<evidence type="ECO:0000313" key="3">
    <source>
        <dbReference type="Proteomes" id="UP001530400"/>
    </source>
</evidence>
<evidence type="ECO:0000313" key="2">
    <source>
        <dbReference type="EMBL" id="KAL3768479.1"/>
    </source>
</evidence>